<gene>
    <name evidence="1" type="ORF">RPERSI_LOCUS29397</name>
</gene>
<feature type="non-terminal residue" evidence="1">
    <location>
        <position position="44"/>
    </location>
</feature>
<dbReference type="Proteomes" id="UP000789920">
    <property type="component" value="Unassembled WGS sequence"/>
</dbReference>
<proteinExistence type="predicted"/>
<evidence type="ECO:0000313" key="2">
    <source>
        <dbReference type="Proteomes" id="UP000789920"/>
    </source>
</evidence>
<name>A0ACA9SBY8_9GLOM</name>
<evidence type="ECO:0000313" key="1">
    <source>
        <dbReference type="EMBL" id="CAG8835018.1"/>
    </source>
</evidence>
<accession>A0ACA9SBY8</accession>
<comment type="caution">
    <text evidence="1">The sequence shown here is derived from an EMBL/GenBank/DDBJ whole genome shotgun (WGS) entry which is preliminary data.</text>
</comment>
<reference evidence="1" key="1">
    <citation type="submission" date="2021-06" db="EMBL/GenBank/DDBJ databases">
        <authorList>
            <person name="Kallberg Y."/>
            <person name="Tangrot J."/>
            <person name="Rosling A."/>
        </authorList>
    </citation>
    <scope>NUCLEOTIDE SEQUENCE</scope>
    <source>
        <strain evidence="1">MA461A</strain>
    </source>
</reference>
<organism evidence="1 2">
    <name type="scientific">Racocetra persica</name>
    <dbReference type="NCBI Taxonomy" id="160502"/>
    <lineage>
        <taxon>Eukaryota</taxon>
        <taxon>Fungi</taxon>
        <taxon>Fungi incertae sedis</taxon>
        <taxon>Mucoromycota</taxon>
        <taxon>Glomeromycotina</taxon>
        <taxon>Glomeromycetes</taxon>
        <taxon>Diversisporales</taxon>
        <taxon>Gigasporaceae</taxon>
        <taxon>Racocetra</taxon>
    </lineage>
</organism>
<protein>
    <submittedName>
        <fullName evidence="1">16733_t:CDS:1</fullName>
    </submittedName>
</protein>
<feature type="non-terminal residue" evidence="1">
    <location>
        <position position="1"/>
    </location>
</feature>
<dbReference type="EMBL" id="CAJVQC010110800">
    <property type="protein sequence ID" value="CAG8835018.1"/>
    <property type="molecule type" value="Genomic_DNA"/>
</dbReference>
<keyword evidence="2" id="KW-1185">Reference proteome</keyword>
<sequence length="44" mass="4902">ALKQAVPENTVIDIISLKRLDISITHIFPTQQILAIVSDNDKDN</sequence>